<gene>
    <name evidence="1" type="ORF">SUZIE_113700</name>
</gene>
<dbReference type="PANTHER" id="PTHR45850:SF5">
    <property type="entry name" value="SORTING NEXIN-5"/>
    <property type="match status" value="1"/>
</dbReference>
<sequence length="100" mass="11139">MTTVPKWLQQQEEDQNTLRSVSVDLNVDLSLQIDIPDALGGRDKVKFTTCTKTTQSTFQSPSFLLQGDVKTLCGYMIFLLKPQTRLIIPPVPTKPDFGGP</sequence>
<dbReference type="GO" id="GO:0035091">
    <property type="term" value="F:phosphatidylinositol binding"/>
    <property type="evidence" value="ECO:0007669"/>
    <property type="project" value="TreeGrafter"/>
</dbReference>
<name>A0AA41ST49_SCICA</name>
<proteinExistence type="predicted"/>
<accession>A0AA41ST49</accession>
<dbReference type="AlphaFoldDB" id="A0AA41ST49"/>
<dbReference type="EMBL" id="JAATJV010170489">
    <property type="protein sequence ID" value="MBZ3871590.1"/>
    <property type="molecule type" value="Genomic_DNA"/>
</dbReference>
<dbReference type="PANTHER" id="PTHR45850">
    <property type="entry name" value="SORTING NEXIN FAMILY MEMBER"/>
    <property type="match status" value="1"/>
</dbReference>
<dbReference type="GO" id="GO:0034452">
    <property type="term" value="F:dynactin binding"/>
    <property type="evidence" value="ECO:0007669"/>
    <property type="project" value="TreeGrafter"/>
</dbReference>
<dbReference type="GO" id="GO:0005768">
    <property type="term" value="C:endosome"/>
    <property type="evidence" value="ECO:0007669"/>
    <property type="project" value="TreeGrafter"/>
</dbReference>
<dbReference type="GO" id="GO:0042147">
    <property type="term" value="P:retrograde transport, endosome to Golgi"/>
    <property type="evidence" value="ECO:0007669"/>
    <property type="project" value="TreeGrafter"/>
</dbReference>
<reference evidence="1" key="1">
    <citation type="submission" date="2020-03" db="EMBL/GenBank/DDBJ databases">
        <title>Studies in the Genomics of Life Span.</title>
        <authorList>
            <person name="Glass D."/>
        </authorList>
    </citation>
    <scope>NUCLEOTIDE SEQUENCE</scope>
    <source>
        <strain evidence="1">SUZIE</strain>
        <tissue evidence="1">Muscle</tissue>
    </source>
</reference>
<dbReference type="GO" id="GO:0006907">
    <property type="term" value="P:pinocytosis"/>
    <property type="evidence" value="ECO:0007669"/>
    <property type="project" value="TreeGrafter"/>
</dbReference>
<dbReference type="Proteomes" id="UP001166674">
    <property type="component" value="Unassembled WGS sequence"/>
</dbReference>
<protein>
    <submittedName>
        <fullName evidence="1">Sorting nexin-5</fullName>
    </submittedName>
</protein>
<keyword evidence="2" id="KW-1185">Reference proteome</keyword>
<evidence type="ECO:0000313" key="2">
    <source>
        <dbReference type="Proteomes" id="UP001166674"/>
    </source>
</evidence>
<comment type="caution">
    <text evidence="1">The sequence shown here is derived from an EMBL/GenBank/DDBJ whole genome shotgun (WGS) entry which is preliminary data.</text>
</comment>
<evidence type="ECO:0000313" key="1">
    <source>
        <dbReference type="EMBL" id="MBZ3871590.1"/>
    </source>
</evidence>
<organism evidence="1 2">
    <name type="scientific">Sciurus carolinensis</name>
    <name type="common">Eastern gray squirrel</name>
    <dbReference type="NCBI Taxonomy" id="30640"/>
    <lineage>
        <taxon>Eukaryota</taxon>
        <taxon>Metazoa</taxon>
        <taxon>Chordata</taxon>
        <taxon>Craniata</taxon>
        <taxon>Vertebrata</taxon>
        <taxon>Euteleostomi</taxon>
        <taxon>Mammalia</taxon>
        <taxon>Eutheria</taxon>
        <taxon>Euarchontoglires</taxon>
        <taxon>Glires</taxon>
        <taxon>Rodentia</taxon>
        <taxon>Sciuromorpha</taxon>
        <taxon>Sciuridae</taxon>
        <taxon>Sciurinae</taxon>
        <taxon>Sciurini</taxon>
        <taxon>Sciurus</taxon>
    </lineage>
</organism>
<dbReference type="GO" id="GO:0005829">
    <property type="term" value="C:cytosol"/>
    <property type="evidence" value="ECO:0007669"/>
    <property type="project" value="GOC"/>
</dbReference>